<evidence type="ECO:0000313" key="4">
    <source>
        <dbReference type="EMBL" id="EOH97499.1"/>
    </source>
</evidence>
<dbReference type="CDD" id="cd00947">
    <property type="entry name" value="TBP_aldolase_IIB"/>
    <property type="match status" value="1"/>
</dbReference>
<evidence type="ECO:0000256" key="3">
    <source>
        <dbReference type="PIRSR" id="PIRSR001359-3"/>
    </source>
</evidence>
<dbReference type="InterPro" id="IPR013785">
    <property type="entry name" value="Aldolase_TIM"/>
</dbReference>
<keyword evidence="5" id="KW-1185">Reference proteome</keyword>
<feature type="binding site" evidence="3">
    <location>
        <position position="202"/>
    </location>
    <ligand>
        <name>Zn(2+)</name>
        <dbReference type="ChEBI" id="CHEBI:29105"/>
        <label>1</label>
        <note>catalytic</note>
    </ligand>
</feature>
<dbReference type="GO" id="GO:0005975">
    <property type="term" value="P:carbohydrate metabolic process"/>
    <property type="evidence" value="ECO:0007669"/>
    <property type="project" value="InterPro"/>
</dbReference>
<dbReference type="STRING" id="160454.RV10_GL002177"/>
<evidence type="ECO:0000256" key="1">
    <source>
        <dbReference type="PIRSR" id="PIRSR001359-1"/>
    </source>
</evidence>
<keyword evidence="3" id="KW-0479">Metal-binding</keyword>
<evidence type="ECO:0000313" key="5">
    <source>
        <dbReference type="Proteomes" id="UP000013782"/>
    </source>
</evidence>
<dbReference type="PANTHER" id="PTHR30304:SF0">
    <property type="entry name" value="D-TAGATOSE-1,6-BISPHOSPHATE ALDOLASE SUBUNIT GATY-RELATED"/>
    <property type="match status" value="1"/>
</dbReference>
<evidence type="ECO:0000256" key="2">
    <source>
        <dbReference type="PIRSR" id="PIRSR001359-2"/>
    </source>
</evidence>
<dbReference type="InterPro" id="IPR000771">
    <property type="entry name" value="FBA_II"/>
</dbReference>
<dbReference type="OrthoDB" id="9803995at2"/>
<protein>
    <submittedName>
        <fullName evidence="4">Ketose-bisphosphate aldolase</fullName>
    </submittedName>
</protein>
<dbReference type="HOGENOM" id="CLU_040088_1_0_9"/>
<feature type="active site" description="Proton donor" evidence="1">
    <location>
        <position position="78"/>
    </location>
</feature>
<dbReference type="PATRIC" id="fig|1158607.3.peg.167"/>
<feature type="binding site" evidence="3">
    <location>
        <position position="174"/>
    </location>
    <ligand>
        <name>Zn(2+)</name>
        <dbReference type="ChEBI" id="CHEBI:29105"/>
        <label>1</label>
        <note>catalytic</note>
    </ligand>
</feature>
<feature type="binding site" evidence="3">
    <location>
        <position position="130"/>
    </location>
    <ligand>
        <name>Zn(2+)</name>
        <dbReference type="ChEBI" id="CHEBI:29105"/>
        <label>2</label>
    </ligand>
</feature>
<reference evidence="4 5" key="1">
    <citation type="submission" date="2013-02" db="EMBL/GenBank/DDBJ databases">
        <title>The Genome Sequence of Enterococcus pallens BAA-351.</title>
        <authorList>
            <consortium name="The Broad Institute Genome Sequencing Platform"/>
            <consortium name="The Broad Institute Genome Sequencing Center for Infectious Disease"/>
            <person name="Earl A.M."/>
            <person name="Gilmore M.S."/>
            <person name="Lebreton F."/>
            <person name="Walker B."/>
            <person name="Young S.K."/>
            <person name="Zeng Q."/>
            <person name="Gargeya S."/>
            <person name="Fitzgerald M."/>
            <person name="Haas B."/>
            <person name="Abouelleil A."/>
            <person name="Alvarado L."/>
            <person name="Arachchi H.M."/>
            <person name="Berlin A.M."/>
            <person name="Chapman S.B."/>
            <person name="Dewar J."/>
            <person name="Goldberg J."/>
            <person name="Griggs A."/>
            <person name="Gujja S."/>
            <person name="Hansen M."/>
            <person name="Howarth C."/>
            <person name="Imamovic A."/>
            <person name="Larimer J."/>
            <person name="McCowan C."/>
            <person name="Murphy C."/>
            <person name="Neiman D."/>
            <person name="Pearson M."/>
            <person name="Priest M."/>
            <person name="Roberts A."/>
            <person name="Saif S."/>
            <person name="Shea T."/>
            <person name="Sisk P."/>
            <person name="Sykes S."/>
            <person name="Wortman J."/>
            <person name="Nusbaum C."/>
            <person name="Birren B."/>
        </authorList>
    </citation>
    <scope>NUCLEOTIDE SEQUENCE [LARGE SCALE GENOMIC DNA]</scope>
    <source>
        <strain evidence="4 5">ATCC BAA-351</strain>
    </source>
</reference>
<dbReference type="NCBIfam" id="TIGR00167">
    <property type="entry name" value="cbbA"/>
    <property type="match status" value="1"/>
</dbReference>
<feature type="binding site" evidence="2">
    <location>
        <begin position="224"/>
        <end position="227"/>
    </location>
    <ligand>
        <name>dihydroxyacetone phosphate</name>
        <dbReference type="ChEBI" id="CHEBI:57642"/>
    </ligand>
</feature>
<feature type="binding site" evidence="2">
    <location>
        <position position="175"/>
    </location>
    <ligand>
        <name>dihydroxyacetone phosphate</name>
        <dbReference type="ChEBI" id="CHEBI:57642"/>
    </ligand>
</feature>
<dbReference type="PIRSF" id="PIRSF001359">
    <property type="entry name" value="F_bP_aldolase_II"/>
    <property type="match status" value="1"/>
</dbReference>
<dbReference type="InterPro" id="IPR050246">
    <property type="entry name" value="Class_II_FBP_aldolase"/>
</dbReference>
<dbReference type="Gene3D" id="3.20.20.70">
    <property type="entry name" value="Aldolase class I"/>
    <property type="match status" value="1"/>
</dbReference>
<dbReference type="AlphaFoldDB" id="R2TBC9"/>
<comment type="caution">
    <text evidence="4">The sequence shown here is derived from an EMBL/GenBank/DDBJ whole genome shotgun (WGS) entry which is preliminary data.</text>
</comment>
<comment type="cofactor">
    <cofactor evidence="3">
        <name>Zn(2+)</name>
        <dbReference type="ChEBI" id="CHEBI:29105"/>
    </cofactor>
    <text evidence="3">Binds 2 Zn(2+) ions per subunit. One is catalytic and the other provides a structural contribution.</text>
</comment>
<dbReference type="Proteomes" id="UP000013782">
    <property type="component" value="Unassembled WGS sequence"/>
</dbReference>
<accession>R2TBC9</accession>
<keyword evidence="3" id="KW-0862">Zinc</keyword>
<feature type="binding site" evidence="3">
    <location>
        <position position="100"/>
    </location>
    <ligand>
        <name>Zn(2+)</name>
        <dbReference type="ChEBI" id="CHEBI:29105"/>
        <label>2</label>
    </ligand>
</feature>
<organism evidence="4 5">
    <name type="scientific">Enterococcus pallens ATCC BAA-351</name>
    <dbReference type="NCBI Taxonomy" id="1158607"/>
    <lineage>
        <taxon>Bacteria</taxon>
        <taxon>Bacillati</taxon>
        <taxon>Bacillota</taxon>
        <taxon>Bacilli</taxon>
        <taxon>Lactobacillales</taxon>
        <taxon>Enterococcaceae</taxon>
        <taxon>Enterococcus</taxon>
    </lineage>
</organism>
<sequence>MIIPMHQLLKEAKKGGYGVAAPNVFNRETIEACFLAAKELRAPIILDVAGVHGIYECAEIARFYERRYPEVPVAVNLDHGGPFEDIANAIRAGFSSVMIDRSQSSFEDNVKETAEIVKFAHACGISVEAELGHVGQAFEYDKTRDSGLTRPEEAADFLAQTNVDCLAVAVGTSHGVYQGECKIDFPLLDTLAAQIEQPLVLHGGSGSGDDNLRKTIEHGIQKVNLNTDLVMAGLDAMEASYANNLEIKVPKGVDTDEFTTKRMNMQQLFAVGADAYKAKLMHYMKLFKSEGRW</sequence>
<feature type="binding site" evidence="2">
    <location>
        <begin position="203"/>
        <end position="205"/>
    </location>
    <ligand>
        <name>dihydroxyacetone phosphate</name>
        <dbReference type="ChEBI" id="CHEBI:57642"/>
    </ligand>
</feature>
<dbReference type="eggNOG" id="COG0191">
    <property type="taxonomic scope" value="Bacteria"/>
</dbReference>
<gene>
    <name evidence="4" type="ORF">UAU_00167</name>
</gene>
<dbReference type="SUPFAM" id="SSF51569">
    <property type="entry name" value="Aldolase"/>
    <property type="match status" value="1"/>
</dbReference>
<dbReference type="EMBL" id="AJAQ01000001">
    <property type="protein sequence ID" value="EOH97499.1"/>
    <property type="molecule type" value="Genomic_DNA"/>
</dbReference>
<dbReference type="PANTHER" id="PTHR30304">
    <property type="entry name" value="D-TAGATOSE-1,6-BISPHOSPHATE ALDOLASE"/>
    <property type="match status" value="1"/>
</dbReference>
<feature type="binding site" evidence="3">
    <location>
        <position position="79"/>
    </location>
    <ligand>
        <name>Zn(2+)</name>
        <dbReference type="ChEBI" id="CHEBI:29105"/>
        <label>1</label>
        <note>catalytic</note>
    </ligand>
</feature>
<dbReference type="RefSeq" id="WP_010755232.1">
    <property type="nucleotide sequence ID" value="NZ_ASWD01000002.1"/>
</dbReference>
<dbReference type="GO" id="GO:0008270">
    <property type="term" value="F:zinc ion binding"/>
    <property type="evidence" value="ECO:0007669"/>
    <property type="project" value="InterPro"/>
</dbReference>
<proteinExistence type="predicted"/>
<dbReference type="Pfam" id="PF01116">
    <property type="entry name" value="F_bP_aldolase"/>
    <property type="match status" value="1"/>
</dbReference>
<dbReference type="GO" id="GO:0016832">
    <property type="term" value="F:aldehyde-lyase activity"/>
    <property type="evidence" value="ECO:0007669"/>
    <property type="project" value="InterPro"/>
</dbReference>
<name>R2TBC9_9ENTE</name>